<evidence type="ECO:0000256" key="2">
    <source>
        <dbReference type="ARBA" id="ARBA00022729"/>
    </source>
</evidence>
<feature type="chain" id="PRO_5003042081" description="Expansin-like EG45 domain-containing protein" evidence="5">
    <location>
        <begin position="24"/>
        <end position="266"/>
    </location>
</feature>
<dbReference type="PANTHER" id="PTHR31836">
    <property type="match status" value="1"/>
</dbReference>
<dbReference type="InterPro" id="IPR049818">
    <property type="entry name" value="Expansin_EXLX1-like"/>
</dbReference>
<protein>
    <recommendedName>
        <fullName evidence="6">Expansin-like EG45 domain-containing protein</fullName>
    </recommendedName>
</protein>
<dbReference type="SUPFAM" id="SSF50685">
    <property type="entry name" value="Barwin-like endoglucanases"/>
    <property type="match status" value="1"/>
</dbReference>
<dbReference type="EMBL" id="ADBJ01000008">
    <property type="protein sequence ID" value="EFA84776.1"/>
    <property type="molecule type" value="Genomic_DNA"/>
</dbReference>
<feature type="domain" description="Expansin-like EG45" evidence="6">
    <location>
        <begin position="43"/>
        <end position="140"/>
    </location>
</feature>
<evidence type="ECO:0000256" key="4">
    <source>
        <dbReference type="SAM" id="Phobius"/>
    </source>
</evidence>
<keyword evidence="8" id="KW-1185">Reference proteome</keyword>
<keyword evidence="2 5" id="KW-0732">Signal</keyword>
<dbReference type="CDD" id="cd22271">
    <property type="entry name" value="DPBB_EXP_N-like"/>
    <property type="match status" value="1"/>
</dbReference>
<dbReference type="PROSITE" id="PS50842">
    <property type="entry name" value="EXPANSIN_EG45"/>
    <property type="match status" value="1"/>
</dbReference>
<dbReference type="OMA" id="ECKGANL"/>
<evidence type="ECO:0000256" key="5">
    <source>
        <dbReference type="SAM" id="SignalP"/>
    </source>
</evidence>
<dbReference type="Gene3D" id="2.60.40.760">
    <property type="entry name" value="Expansin, cellulose-binding-like domain"/>
    <property type="match status" value="1"/>
</dbReference>
<keyword evidence="3" id="KW-1015">Disulfide bond</keyword>
<dbReference type="PANTHER" id="PTHR31836:SF19">
    <property type="entry name" value="EXPANSIN-LIKE PROTEIN 1"/>
    <property type="match status" value="1"/>
</dbReference>
<sequence>MEIKRIFLYAFLIVVLFNKISESCEEDSEKSVCSATYYTTPNNGACGYQDLFGPTVALSTKYFNGASSCGVCFNVYQNNSDPITVIVTDECPAQYNQEHCAGPNAHFDLSVDAFQELAELKIGVLGNLQYEMVPCDSQGTIKVKTKDGSNDNWAGFMFFNHRVGIQSMAIQTDINQPYQEIPRTDYNYFIVSQNLAGSYSLKIKSIFNEEIIVKMNGVQANSITDSGLQFTSFDGCDIPPIASSAFTIASPVLLILIVTVFLSIFI</sequence>
<dbReference type="InParanoid" id="D3B0F2"/>
<dbReference type="NCBIfam" id="NF041144">
    <property type="entry name" value="expansin_EXLX1"/>
    <property type="match status" value="1"/>
</dbReference>
<dbReference type="InterPro" id="IPR036749">
    <property type="entry name" value="Expansin_CBD_sf"/>
</dbReference>
<dbReference type="InterPro" id="IPR051477">
    <property type="entry name" value="Expansin_CellWall"/>
</dbReference>
<feature type="transmembrane region" description="Helical" evidence="4">
    <location>
        <begin position="245"/>
        <end position="265"/>
    </location>
</feature>
<dbReference type="STRING" id="670386.D3B0F2"/>
<dbReference type="Gene3D" id="2.40.40.10">
    <property type="entry name" value="RlpA-like domain"/>
    <property type="match status" value="1"/>
</dbReference>
<comment type="similarity">
    <text evidence="1">Belongs to the expansin family. Expansin A subfamily.</text>
</comment>
<dbReference type="InterPro" id="IPR009009">
    <property type="entry name" value="RlpA-like_DPBB"/>
</dbReference>
<feature type="signal peptide" evidence="5">
    <location>
        <begin position="1"/>
        <end position="23"/>
    </location>
</feature>
<evidence type="ECO:0000256" key="3">
    <source>
        <dbReference type="ARBA" id="ARBA00023157"/>
    </source>
</evidence>
<dbReference type="InterPro" id="IPR007112">
    <property type="entry name" value="Expansin/allergen_DPBB_dom"/>
</dbReference>
<evidence type="ECO:0000313" key="7">
    <source>
        <dbReference type="EMBL" id="EFA84776.1"/>
    </source>
</evidence>
<dbReference type="Pfam" id="PF03330">
    <property type="entry name" value="DPBB_1"/>
    <property type="match status" value="1"/>
</dbReference>
<proteinExistence type="inferred from homology"/>
<dbReference type="AlphaFoldDB" id="D3B0F2"/>
<evidence type="ECO:0000259" key="6">
    <source>
        <dbReference type="PROSITE" id="PS50842"/>
    </source>
</evidence>
<dbReference type="SMART" id="SM00837">
    <property type="entry name" value="DPBB_1"/>
    <property type="match status" value="1"/>
</dbReference>
<gene>
    <name evidence="7" type="ORF">PPL_01768</name>
</gene>
<evidence type="ECO:0000256" key="1">
    <source>
        <dbReference type="ARBA" id="ARBA00005392"/>
    </source>
</evidence>
<keyword evidence="4" id="KW-1133">Transmembrane helix</keyword>
<evidence type="ECO:0000313" key="8">
    <source>
        <dbReference type="Proteomes" id="UP000001396"/>
    </source>
</evidence>
<comment type="caution">
    <text evidence="7">The sequence shown here is derived from an EMBL/GenBank/DDBJ whole genome shotgun (WGS) entry which is preliminary data.</text>
</comment>
<keyword evidence="4" id="KW-0812">Transmembrane</keyword>
<reference evidence="7 8" key="1">
    <citation type="journal article" date="2011" name="Genome Res.">
        <title>Phylogeny-wide analysis of social amoeba genomes highlights ancient origins for complex intercellular communication.</title>
        <authorList>
            <person name="Heidel A.J."/>
            <person name="Lawal H.M."/>
            <person name="Felder M."/>
            <person name="Schilde C."/>
            <person name="Helps N.R."/>
            <person name="Tunggal B."/>
            <person name="Rivero F."/>
            <person name="John U."/>
            <person name="Schleicher M."/>
            <person name="Eichinger L."/>
            <person name="Platzer M."/>
            <person name="Noegel A.A."/>
            <person name="Schaap P."/>
            <person name="Gloeckner G."/>
        </authorList>
    </citation>
    <scope>NUCLEOTIDE SEQUENCE [LARGE SCALE GENOMIC DNA]</scope>
    <source>
        <strain evidence="8">ATCC 26659 / Pp 5 / PN500</strain>
    </source>
</reference>
<dbReference type="SUPFAM" id="SSF49590">
    <property type="entry name" value="PHL pollen allergen"/>
    <property type="match status" value="1"/>
</dbReference>
<organism evidence="7 8">
    <name type="scientific">Heterostelium pallidum (strain ATCC 26659 / Pp 5 / PN500)</name>
    <name type="common">Cellular slime mold</name>
    <name type="synonym">Polysphondylium pallidum</name>
    <dbReference type="NCBI Taxonomy" id="670386"/>
    <lineage>
        <taxon>Eukaryota</taxon>
        <taxon>Amoebozoa</taxon>
        <taxon>Evosea</taxon>
        <taxon>Eumycetozoa</taxon>
        <taxon>Dictyostelia</taxon>
        <taxon>Acytosteliales</taxon>
        <taxon>Acytosteliaceae</taxon>
        <taxon>Heterostelium</taxon>
    </lineage>
</organism>
<dbReference type="Proteomes" id="UP000001396">
    <property type="component" value="Unassembled WGS sequence"/>
</dbReference>
<keyword evidence="4" id="KW-0472">Membrane</keyword>
<accession>D3B0F2</accession>
<dbReference type="InterPro" id="IPR036908">
    <property type="entry name" value="RlpA-like_sf"/>
</dbReference>
<dbReference type="RefSeq" id="XP_020436888.1">
    <property type="nucleotide sequence ID" value="XM_020572771.1"/>
</dbReference>
<dbReference type="GeneID" id="31357296"/>
<name>D3B0F2_HETP5</name>